<dbReference type="EMBL" id="JALJOR010000002">
    <property type="protein sequence ID" value="KAK9824441.1"/>
    <property type="molecule type" value="Genomic_DNA"/>
</dbReference>
<dbReference type="CDD" id="cd12254">
    <property type="entry name" value="RRM_hnRNPH_ESRPs_RBM12_like"/>
    <property type="match status" value="1"/>
</dbReference>
<feature type="compositionally biased region" description="Low complexity" evidence="3">
    <location>
        <begin position="124"/>
        <end position="151"/>
    </location>
</feature>
<feature type="compositionally biased region" description="Low complexity" evidence="3">
    <location>
        <begin position="201"/>
        <end position="218"/>
    </location>
</feature>
<feature type="compositionally biased region" description="Low complexity" evidence="3">
    <location>
        <begin position="256"/>
        <end position="283"/>
    </location>
</feature>
<feature type="region of interest" description="Disordered" evidence="3">
    <location>
        <begin position="343"/>
        <end position="439"/>
    </location>
</feature>
<evidence type="ECO:0000256" key="2">
    <source>
        <dbReference type="ARBA" id="ARBA00022884"/>
    </source>
</evidence>
<reference evidence="4 5" key="1">
    <citation type="journal article" date="2024" name="Nat. Commun.">
        <title>Phylogenomics reveals the evolutionary origins of lichenization in chlorophyte algae.</title>
        <authorList>
            <person name="Puginier C."/>
            <person name="Libourel C."/>
            <person name="Otte J."/>
            <person name="Skaloud P."/>
            <person name="Haon M."/>
            <person name="Grisel S."/>
            <person name="Petersen M."/>
            <person name="Berrin J.G."/>
            <person name="Delaux P.M."/>
            <person name="Dal Grande F."/>
            <person name="Keller J."/>
        </authorList>
    </citation>
    <scope>NUCLEOTIDE SEQUENCE [LARGE SCALE GENOMIC DNA]</scope>
    <source>
        <strain evidence="4 5">SAG 2043</strain>
    </source>
</reference>
<dbReference type="AlphaFoldDB" id="A0AAW1QS93"/>
<keyword evidence="2" id="KW-0694">RNA-binding</keyword>
<feature type="compositionally biased region" description="Low complexity" evidence="3">
    <location>
        <begin position="351"/>
        <end position="372"/>
    </location>
</feature>
<dbReference type="Proteomes" id="UP001489004">
    <property type="component" value="Unassembled WGS sequence"/>
</dbReference>
<protein>
    <recommendedName>
        <fullName evidence="6">RRM domain-containing protein</fullName>
    </recommendedName>
</protein>
<feature type="compositionally biased region" description="Polar residues" evidence="3">
    <location>
        <begin position="180"/>
        <end position="200"/>
    </location>
</feature>
<feature type="compositionally biased region" description="Low complexity" evidence="3">
    <location>
        <begin position="167"/>
        <end position="179"/>
    </location>
</feature>
<comment type="caution">
    <text evidence="4">The sequence shown here is derived from an EMBL/GenBank/DDBJ whole genome shotgun (WGS) entry which is preliminary data.</text>
</comment>
<evidence type="ECO:0000256" key="1">
    <source>
        <dbReference type="ARBA" id="ARBA00022737"/>
    </source>
</evidence>
<evidence type="ECO:0000313" key="4">
    <source>
        <dbReference type="EMBL" id="KAK9824441.1"/>
    </source>
</evidence>
<feature type="region of interest" description="Disordered" evidence="3">
    <location>
        <begin position="114"/>
        <end position="283"/>
    </location>
</feature>
<evidence type="ECO:0000256" key="3">
    <source>
        <dbReference type="SAM" id="MobiDB-lite"/>
    </source>
</evidence>
<dbReference type="Gene3D" id="3.30.70.330">
    <property type="match status" value="1"/>
</dbReference>
<gene>
    <name evidence="4" type="ORF">WJX72_010269</name>
</gene>
<feature type="compositionally biased region" description="Pro residues" evidence="3">
    <location>
        <begin position="243"/>
        <end position="255"/>
    </location>
</feature>
<keyword evidence="1" id="KW-0677">Repeat</keyword>
<keyword evidence="5" id="KW-1185">Reference proteome</keyword>
<dbReference type="InterPro" id="IPR050666">
    <property type="entry name" value="ESRP"/>
</dbReference>
<dbReference type="InterPro" id="IPR035979">
    <property type="entry name" value="RBD_domain_sf"/>
</dbReference>
<evidence type="ECO:0000313" key="5">
    <source>
        <dbReference type="Proteomes" id="UP001489004"/>
    </source>
</evidence>
<dbReference type="InterPro" id="IPR012677">
    <property type="entry name" value="Nucleotide-bd_a/b_plait_sf"/>
</dbReference>
<accession>A0AAW1QS93</accession>
<sequence length="439" mass="46359">MSYRARLTFSPGPCRKCRWVTAGETIRTEFLTLWRKVSAAQYSGQHDRAGVDDIVQFFSGFHLDPDKVHVVTRQRPDGSTVGSGIAMVEFSTREEANRAAVAQHRQMMGERYIECMPPAPPRAPVAQAAAAQLPRIRTTRAQHAAQQAQHGQHSERPRQQPLGLQTSGSSQGRPSGSSPVTGSNERSSGVMGSQGPQFTASTSQGQRRSSRSSTPSGTLRPLRQNPTLNPGQPDPALGEPLAPGAPPYRPYPPMHPHMANGHPAGAQHGAAHGQHGQMPPYGAGWAGPGPVAMMPQYYWAQQQQAWAVGWGGIPPQGMPQPLWPAADASSLRRMRFADAAAAVPVIPRPGPAQESSSSNESPESAEGASPESHPTEPQAGDRESSSNLLVRPPSATSATGPNEPQDAGQHPDAAMQTAASALSGEAPGTTAIPPPVLCS</sequence>
<evidence type="ECO:0008006" key="6">
    <source>
        <dbReference type="Google" id="ProtNLM"/>
    </source>
</evidence>
<proteinExistence type="predicted"/>
<dbReference type="SUPFAM" id="SSF54928">
    <property type="entry name" value="RNA-binding domain, RBD"/>
    <property type="match status" value="1"/>
</dbReference>
<dbReference type="PANTHER" id="PTHR13976">
    <property type="entry name" value="HETEROGENEOUS NUCLEAR RIBONUCLEOPROTEIN-RELATED"/>
    <property type="match status" value="1"/>
</dbReference>
<name>A0AAW1QS93_9CHLO</name>
<dbReference type="GO" id="GO:0003723">
    <property type="term" value="F:RNA binding"/>
    <property type="evidence" value="ECO:0007669"/>
    <property type="project" value="UniProtKB-KW"/>
</dbReference>
<organism evidence="4 5">
    <name type="scientific">[Myrmecia] bisecta</name>
    <dbReference type="NCBI Taxonomy" id="41462"/>
    <lineage>
        <taxon>Eukaryota</taxon>
        <taxon>Viridiplantae</taxon>
        <taxon>Chlorophyta</taxon>
        <taxon>core chlorophytes</taxon>
        <taxon>Trebouxiophyceae</taxon>
        <taxon>Trebouxiales</taxon>
        <taxon>Trebouxiaceae</taxon>
        <taxon>Myrmecia</taxon>
    </lineage>
</organism>